<sequence>MVGSERVVAKDINLDKMINPQNSKVKVYWKKNIRIVLSLLAVWFFVSFGMGILL</sequence>
<keyword evidence="1" id="KW-0472">Membrane</keyword>
<gene>
    <name evidence="3" type="ORF">METZ01_LOCUS460623</name>
</gene>
<protein>
    <recommendedName>
        <fullName evidence="2">Sodium symporter small subunit domain-containing protein</fullName>
    </recommendedName>
</protein>
<evidence type="ECO:0000259" key="2">
    <source>
        <dbReference type="Pfam" id="PF13937"/>
    </source>
</evidence>
<dbReference type="AlphaFoldDB" id="A0A383AJM7"/>
<reference evidence="3" key="1">
    <citation type="submission" date="2018-05" db="EMBL/GenBank/DDBJ databases">
        <authorList>
            <person name="Lanie J.A."/>
            <person name="Ng W.-L."/>
            <person name="Kazmierczak K.M."/>
            <person name="Andrzejewski T.M."/>
            <person name="Davidsen T.M."/>
            <person name="Wayne K.J."/>
            <person name="Tettelin H."/>
            <person name="Glass J.I."/>
            <person name="Rusch D."/>
            <person name="Podicherti R."/>
            <person name="Tsui H.-C.T."/>
            <person name="Winkler M.E."/>
        </authorList>
    </citation>
    <scope>NUCLEOTIDE SEQUENCE</scope>
</reference>
<dbReference type="Pfam" id="PF13937">
    <property type="entry name" value="DUF4212"/>
    <property type="match status" value="1"/>
</dbReference>
<feature type="non-terminal residue" evidence="3">
    <location>
        <position position="54"/>
    </location>
</feature>
<evidence type="ECO:0000256" key="1">
    <source>
        <dbReference type="SAM" id="Phobius"/>
    </source>
</evidence>
<dbReference type="InterPro" id="IPR019886">
    <property type="entry name" value="Na_symporter_ssu"/>
</dbReference>
<dbReference type="NCBIfam" id="TIGR03647">
    <property type="entry name" value="Na_symport_sm"/>
    <property type="match status" value="1"/>
</dbReference>
<organism evidence="3">
    <name type="scientific">marine metagenome</name>
    <dbReference type="NCBI Taxonomy" id="408172"/>
    <lineage>
        <taxon>unclassified sequences</taxon>
        <taxon>metagenomes</taxon>
        <taxon>ecological metagenomes</taxon>
    </lineage>
</organism>
<keyword evidence="1" id="KW-1133">Transmembrane helix</keyword>
<feature type="domain" description="Sodium symporter small subunit" evidence="2">
    <location>
        <begin position="27"/>
        <end position="54"/>
    </location>
</feature>
<accession>A0A383AJM7</accession>
<evidence type="ECO:0000313" key="3">
    <source>
        <dbReference type="EMBL" id="SVE07769.1"/>
    </source>
</evidence>
<name>A0A383AJM7_9ZZZZ</name>
<keyword evidence="1" id="KW-0812">Transmembrane</keyword>
<proteinExistence type="predicted"/>
<dbReference type="EMBL" id="UINC01192564">
    <property type="protein sequence ID" value="SVE07769.1"/>
    <property type="molecule type" value="Genomic_DNA"/>
</dbReference>
<feature type="transmembrane region" description="Helical" evidence="1">
    <location>
        <begin position="33"/>
        <end position="53"/>
    </location>
</feature>